<dbReference type="Gene3D" id="1.10.10.60">
    <property type="entry name" value="Homeodomain-like"/>
    <property type="match status" value="1"/>
</dbReference>
<protein>
    <submittedName>
        <fullName evidence="3">Uncharacterized protein</fullName>
    </submittedName>
</protein>
<accession>A0A4Q1BBY2</accession>
<evidence type="ECO:0000259" key="2">
    <source>
        <dbReference type="PROSITE" id="PS51294"/>
    </source>
</evidence>
<dbReference type="AlphaFoldDB" id="A0A4Q1BBY2"/>
<dbReference type="InterPro" id="IPR001005">
    <property type="entry name" value="SANT/Myb"/>
</dbReference>
<dbReference type="Proteomes" id="UP000289152">
    <property type="component" value="Unassembled WGS sequence"/>
</dbReference>
<sequence length="45" mass="5086">MPTAWTAEERGLLFAYVEKYGAGSWTQAGLHVPSKTSKQCRDQWV</sequence>
<dbReference type="PROSITE" id="PS51294">
    <property type="entry name" value="HTH_MYB"/>
    <property type="match status" value="1"/>
</dbReference>
<dbReference type="InterPro" id="IPR017930">
    <property type="entry name" value="Myb_dom"/>
</dbReference>
<evidence type="ECO:0000259" key="1">
    <source>
        <dbReference type="PROSITE" id="PS50090"/>
    </source>
</evidence>
<dbReference type="CDD" id="cd00167">
    <property type="entry name" value="SANT"/>
    <property type="match status" value="1"/>
</dbReference>
<dbReference type="Pfam" id="PF00249">
    <property type="entry name" value="Myb_DNA-binding"/>
    <property type="match status" value="1"/>
</dbReference>
<name>A0A4Q1BBY2_TREME</name>
<organism evidence="3 4">
    <name type="scientific">Tremella mesenterica</name>
    <name type="common">Jelly fungus</name>
    <dbReference type="NCBI Taxonomy" id="5217"/>
    <lineage>
        <taxon>Eukaryota</taxon>
        <taxon>Fungi</taxon>
        <taxon>Dikarya</taxon>
        <taxon>Basidiomycota</taxon>
        <taxon>Agaricomycotina</taxon>
        <taxon>Tremellomycetes</taxon>
        <taxon>Tremellales</taxon>
        <taxon>Tremellaceae</taxon>
        <taxon>Tremella</taxon>
    </lineage>
</organism>
<dbReference type="InterPro" id="IPR009057">
    <property type="entry name" value="Homeodomain-like_sf"/>
</dbReference>
<gene>
    <name evidence="3" type="ORF">M231_06435</name>
</gene>
<dbReference type="OrthoDB" id="2143914at2759"/>
<proteinExistence type="predicted"/>
<evidence type="ECO:0000313" key="3">
    <source>
        <dbReference type="EMBL" id="RXK36299.1"/>
    </source>
</evidence>
<evidence type="ECO:0000313" key="4">
    <source>
        <dbReference type="Proteomes" id="UP000289152"/>
    </source>
</evidence>
<comment type="caution">
    <text evidence="3">The sequence shown here is derived from an EMBL/GenBank/DDBJ whole genome shotgun (WGS) entry which is preliminary data.</text>
</comment>
<dbReference type="EMBL" id="SDIL01000102">
    <property type="protein sequence ID" value="RXK36299.1"/>
    <property type="molecule type" value="Genomic_DNA"/>
</dbReference>
<reference evidence="3 4" key="1">
    <citation type="submission" date="2016-06" db="EMBL/GenBank/DDBJ databases">
        <title>Evolution of pathogenesis and genome organization in the Tremellales.</title>
        <authorList>
            <person name="Cuomo C."/>
            <person name="Litvintseva A."/>
            <person name="Heitman J."/>
            <person name="Chen Y."/>
            <person name="Sun S."/>
            <person name="Springer D."/>
            <person name="Dromer F."/>
            <person name="Young S."/>
            <person name="Zeng Q."/>
            <person name="Chapman S."/>
            <person name="Gujja S."/>
            <person name="Saif S."/>
            <person name="Birren B."/>
        </authorList>
    </citation>
    <scope>NUCLEOTIDE SEQUENCE [LARGE SCALE GENOMIC DNA]</scope>
    <source>
        <strain evidence="3 4">ATCC 28783</strain>
    </source>
</reference>
<feature type="domain" description="HTH myb-type" evidence="2">
    <location>
        <begin position="1"/>
        <end position="45"/>
    </location>
</feature>
<dbReference type="SUPFAM" id="SSF46689">
    <property type="entry name" value="Homeodomain-like"/>
    <property type="match status" value="1"/>
</dbReference>
<dbReference type="InParanoid" id="A0A4Q1BBY2"/>
<keyword evidence="4" id="KW-1185">Reference proteome</keyword>
<dbReference type="PROSITE" id="PS50090">
    <property type="entry name" value="MYB_LIKE"/>
    <property type="match status" value="1"/>
</dbReference>
<feature type="domain" description="Myb-like" evidence="1">
    <location>
        <begin position="1"/>
        <end position="45"/>
    </location>
</feature>